<feature type="chain" id="PRO_5012103356" evidence="1">
    <location>
        <begin position="27"/>
        <end position="64"/>
    </location>
</feature>
<dbReference type="Proteomes" id="UP000242188">
    <property type="component" value="Unassembled WGS sequence"/>
</dbReference>
<keyword evidence="1" id="KW-0732">Signal</keyword>
<proteinExistence type="predicted"/>
<feature type="signal peptide" evidence="1">
    <location>
        <begin position="1"/>
        <end position="26"/>
    </location>
</feature>
<sequence>MNNKLVLAILLVTVGLMCLVVPPVSGRYGSVCRCSHIWSCGPGEIPSGPCGYYRPGIKCCSYYG</sequence>
<evidence type="ECO:0000256" key="1">
    <source>
        <dbReference type="SAM" id="SignalP"/>
    </source>
</evidence>
<dbReference type="EMBL" id="NEDP02000690">
    <property type="protein sequence ID" value="OWF55355.1"/>
    <property type="molecule type" value="Genomic_DNA"/>
</dbReference>
<dbReference type="AlphaFoldDB" id="A0A210R322"/>
<evidence type="ECO:0000313" key="2">
    <source>
        <dbReference type="EMBL" id="OWF55355.1"/>
    </source>
</evidence>
<reference evidence="2 3" key="1">
    <citation type="journal article" date="2017" name="Nat. Ecol. Evol.">
        <title>Scallop genome provides insights into evolution of bilaterian karyotype and development.</title>
        <authorList>
            <person name="Wang S."/>
            <person name="Zhang J."/>
            <person name="Jiao W."/>
            <person name="Li J."/>
            <person name="Xun X."/>
            <person name="Sun Y."/>
            <person name="Guo X."/>
            <person name="Huan P."/>
            <person name="Dong B."/>
            <person name="Zhang L."/>
            <person name="Hu X."/>
            <person name="Sun X."/>
            <person name="Wang J."/>
            <person name="Zhao C."/>
            <person name="Wang Y."/>
            <person name="Wang D."/>
            <person name="Huang X."/>
            <person name="Wang R."/>
            <person name="Lv J."/>
            <person name="Li Y."/>
            <person name="Zhang Z."/>
            <person name="Liu B."/>
            <person name="Lu W."/>
            <person name="Hui Y."/>
            <person name="Liang J."/>
            <person name="Zhou Z."/>
            <person name="Hou R."/>
            <person name="Li X."/>
            <person name="Liu Y."/>
            <person name="Li H."/>
            <person name="Ning X."/>
            <person name="Lin Y."/>
            <person name="Zhao L."/>
            <person name="Xing Q."/>
            <person name="Dou J."/>
            <person name="Li Y."/>
            <person name="Mao J."/>
            <person name="Guo H."/>
            <person name="Dou H."/>
            <person name="Li T."/>
            <person name="Mu C."/>
            <person name="Jiang W."/>
            <person name="Fu Q."/>
            <person name="Fu X."/>
            <person name="Miao Y."/>
            <person name="Liu J."/>
            <person name="Yu Q."/>
            <person name="Li R."/>
            <person name="Liao H."/>
            <person name="Li X."/>
            <person name="Kong Y."/>
            <person name="Jiang Z."/>
            <person name="Chourrout D."/>
            <person name="Li R."/>
            <person name="Bao Z."/>
        </authorList>
    </citation>
    <scope>NUCLEOTIDE SEQUENCE [LARGE SCALE GENOMIC DNA]</scope>
    <source>
        <strain evidence="2 3">PY_sf001</strain>
    </source>
</reference>
<name>A0A210R322_MIZYE</name>
<organism evidence="2 3">
    <name type="scientific">Mizuhopecten yessoensis</name>
    <name type="common">Japanese scallop</name>
    <name type="synonym">Patinopecten yessoensis</name>
    <dbReference type="NCBI Taxonomy" id="6573"/>
    <lineage>
        <taxon>Eukaryota</taxon>
        <taxon>Metazoa</taxon>
        <taxon>Spiralia</taxon>
        <taxon>Lophotrochozoa</taxon>
        <taxon>Mollusca</taxon>
        <taxon>Bivalvia</taxon>
        <taxon>Autobranchia</taxon>
        <taxon>Pteriomorphia</taxon>
        <taxon>Pectinida</taxon>
        <taxon>Pectinoidea</taxon>
        <taxon>Pectinidae</taxon>
        <taxon>Mizuhopecten</taxon>
    </lineage>
</organism>
<accession>A0A210R322</accession>
<protein>
    <submittedName>
        <fullName evidence="2">Uncharacterized protein</fullName>
    </submittedName>
</protein>
<gene>
    <name evidence="2" type="ORF">KP79_PYT21735</name>
</gene>
<keyword evidence="3" id="KW-1185">Reference proteome</keyword>
<comment type="caution">
    <text evidence="2">The sequence shown here is derived from an EMBL/GenBank/DDBJ whole genome shotgun (WGS) entry which is preliminary data.</text>
</comment>
<evidence type="ECO:0000313" key="3">
    <source>
        <dbReference type="Proteomes" id="UP000242188"/>
    </source>
</evidence>